<keyword evidence="2" id="KW-1185">Reference proteome</keyword>
<organism evidence="1 2">
    <name type="scientific">Acidihalobacter aeolianus</name>
    <dbReference type="NCBI Taxonomy" id="2792603"/>
    <lineage>
        <taxon>Bacteria</taxon>
        <taxon>Pseudomonadati</taxon>
        <taxon>Pseudomonadota</taxon>
        <taxon>Gammaproteobacteria</taxon>
        <taxon>Chromatiales</taxon>
        <taxon>Ectothiorhodospiraceae</taxon>
        <taxon>Acidihalobacter</taxon>
    </lineage>
</organism>
<proteinExistence type="predicted"/>
<accession>A0A1D8K5G4</accession>
<sequence length="284" mass="31990">MHAQAEQLIQSPEEIIESSFAGSFLDADSLEMARGLMRSQQRVIDIYLADGDASDLRRLAELGLSLETLSELRDYVAGMEDWQIVNCEKLFYGGAVNLDQAQFIVGPVAKRMAELEGKSLGGFLSDVIIRWLAGVTFTAIRTESSFSQRLEDLVAVIYSQVQFLLPWGLWATDWLLEEEARNRGINYDGQVKKLAYLADAGVPNFDALSLHHMRFERVDATRLSKAYRQAGGLETGHDCIGWVLSRSKSSLETIIRGPDRRRVEHRFFERLDSIRGSRPPESMS</sequence>
<name>A0A1D8K5G4_9GAMM</name>
<evidence type="ECO:0000313" key="2">
    <source>
        <dbReference type="Proteomes" id="UP000095342"/>
    </source>
</evidence>
<dbReference type="Proteomes" id="UP000095342">
    <property type="component" value="Chromosome"/>
</dbReference>
<dbReference type="EMBL" id="CP017448">
    <property type="protein sequence ID" value="AOV16201.1"/>
    <property type="molecule type" value="Genomic_DNA"/>
</dbReference>
<dbReference type="AlphaFoldDB" id="A0A1D8K5G4"/>
<protein>
    <submittedName>
        <fullName evidence="1">Uncharacterized protein</fullName>
    </submittedName>
</protein>
<gene>
    <name evidence="1" type="ORF">BJI67_03165</name>
</gene>
<reference evidence="1 2" key="1">
    <citation type="submission" date="2016-09" db="EMBL/GenBank/DDBJ databases">
        <title>Acidihalobacter prosperus V6 (DSM14174).</title>
        <authorList>
            <person name="Khaleque H.N."/>
            <person name="Ramsay J.P."/>
            <person name="Murphy R.J.T."/>
            <person name="Kaksonen A.H."/>
            <person name="Boxall N.J."/>
            <person name="Watkin E.L.J."/>
        </authorList>
    </citation>
    <scope>NUCLEOTIDE SEQUENCE [LARGE SCALE GENOMIC DNA]</scope>
    <source>
        <strain evidence="1 2">V6</strain>
    </source>
</reference>
<dbReference type="KEGG" id="aaeo:BJI67_03165"/>
<evidence type="ECO:0000313" key="1">
    <source>
        <dbReference type="EMBL" id="AOV16201.1"/>
    </source>
</evidence>